<sequence length="309" mass="34400">MSIVILRQDDKIDLWKHALRSAAPDIPVYSGDEDHPKDRIDMALVWKHRPGSLSEYPNLKCIASSGAGVDFIFEDASAPTHLPITRVVNPMLASDMSEHVIALIFAYLKNLNHYKIDQQHKIWKPLNYKRIKDFTVGILGLGALGAVLANDLVRVGFKVQGWSRSKKTMKNIKTFFGNEDLADFLATTGILVCLLPLTQATAGILNSELFQKLPKGAYLINVARGGHLVNRDLLEALKNEHLSGAALDVFHEEPLPVAHPFWEHPKIHMSPHCASVSDTDSVVPQIVENHQRLLAGKPLNNLVHIERGY</sequence>
<proteinExistence type="predicted"/>
<dbReference type="GO" id="GO:0051287">
    <property type="term" value="F:NAD binding"/>
    <property type="evidence" value="ECO:0007669"/>
    <property type="project" value="InterPro"/>
</dbReference>
<dbReference type="RefSeq" id="WP_152574369.1">
    <property type="nucleotide sequence ID" value="NZ_VIKU02000003.1"/>
</dbReference>
<organism evidence="4 5">
    <name type="scientific">Pelagihabitans pacificus</name>
    <dbReference type="NCBI Taxonomy" id="2696054"/>
    <lineage>
        <taxon>Bacteria</taxon>
        <taxon>Pseudomonadati</taxon>
        <taxon>Bacteroidota</taxon>
        <taxon>Flavobacteriia</taxon>
        <taxon>Flavobacteriales</taxon>
        <taxon>Flavobacteriaceae</taxon>
        <taxon>Pelagihabitans</taxon>
    </lineage>
</organism>
<dbReference type="InterPro" id="IPR006140">
    <property type="entry name" value="D-isomer_DH_NAD-bd"/>
</dbReference>
<dbReference type="CDD" id="cd12164">
    <property type="entry name" value="GDH_like_2"/>
    <property type="match status" value="1"/>
</dbReference>
<name>A0A967ATX2_9FLAO</name>
<dbReference type="SUPFAM" id="SSF51735">
    <property type="entry name" value="NAD(P)-binding Rossmann-fold domains"/>
    <property type="match status" value="1"/>
</dbReference>
<reference evidence="4" key="2">
    <citation type="submission" date="2020-03" db="EMBL/GenBank/DDBJ databases">
        <title>Flavobacteriaceae bacterium strain TP-CH-4, a member of the family Flavobacteriaceae isolated from a deep-sea seamount.</title>
        <authorList>
            <person name="Zhang D.-C."/>
        </authorList>
    </citation>
    <scope>NUCLEOTIDE SEQUENCE</scope>
    <source>
        <strain evidence="4">TP-CH-4</strain>
    </source>
</reference>
<evidence type="ECO:0000313" key="5">
    <source>
        <dbReference type="Proteomes" id="UP000707206"/>
    </source>
</evidence>
<keyword evidence="2" id="KW-0520">NAD</keyword>
<dbReference type="GO" id="GO:0016616">
    <property type="term" value="F:oxidoreductase activity, acting on the CH-OH group of donors, NAD or NADP as acceptor"/>
    <property type="evidence" value="ECO:0007669"/>
    <property type="project" value="UniProtKB-ARBA"/>
</dbReference>
<dbReference type="PANTHER" id="PTHR43333">
    <property type="entry name" value="2-HACID_DH_C DOMAIN-CONTAINING PROTEIN"/>
    <property type="match status" value="1"/>
</dbReference>
<dbReference type="AlphaFoldDB" id="A0A967ATX2"/>
<dbReference type="Gene3D" id="3.40.50.720">
    <property type="entry name" value="NAD(P)-binding Rossmann-like Domain"/>
    <property type="match status" value="2"/>
</dbReference>
<evidence type="ECO:0000256" key="1">
    <source>
        <dbReference type="ARBA" id="ARBA00023002"/>
    </source>
</evidence>
<reference evidence="4" key="1">
    <citation type="submission" date="2019-07" db="EMBL/GenBank/DDBJ databases">
        <authorList>
            <person name="De-Chao Zhang Q."/>
        </authorList>
    </citation>
    <scope>NUCLEOTIDE SEQUENCE</scope>
    <source>
        <strain evidence="4">TP-CH-4</strain>
    </source>
</reference>
<dbReference type="EMBL" id="VIKU02000003">
    <property type="protein sequence ID" value="NHF59857.1"/>
    <property type="molecule type" value="Genomic_DNA"/>
</dbReference>
<dbReference type="Proteomes" id="UP000707206">
    <property type="component" value="Unassembled WGS sequence"/>
</dbReference>
<dbReference type="InterPro" id="IPR029753">
    <property type="entry name" value="D-isomer_DH_CS"/>
</dbReference>
<accession>A0A967ATX2</accession>
<protein>
    <submittedName>
        <fullName evidence="4">Glyoxylate/hydroxypyruvate reductase A</fullName>
    </submittedName>
</protein>
<keyword evidence="5" id="KW-1185">Reference proteome</keyword>
<dbReference type="SUPFAM" id="SSF52283">
    <property type="entry name" value="Formate/glycerate dehydrogenase catalytic domain-like"/>
    <property type="match status" value="1"/>
</dbReference>
<evidence type="ECO:0000259" key="3">
    <source>
        <dbReference type="Pfam" id="PF02826"/>
    </source>
</evidence>
<dbReference type="InterPro" id="IPR036291">
    <property type="entry name" value="NAD(P)-bd_dom_sf"/>
</dbReference>
<evidence type="ECO:0000256" key="2">
    <source>
        <dbReference type="ARBA" id="ARBA00023027"/>
    </source>
</evidence>
<gene>
    <name evidence="4" type="ORF">FK220_010935</name>
</gene>
<feature type="domain" description="D-isomer specific 2-hydroxyacid dehydrogenase NAD-binding" evidence="3">
    <location>
        <begin position="101"/>
        <end position="274"/>
    </location>
</feature>
<comment type="caution">
    <text evidence="4">The sequence shown here is derived from an EMBL/GenBank/DDBJ whole genome shotgun (WGS) entry which is preliminary data.</text>
</comment>
<dbReference type="PANTHER" id="PTHR43333:SF1">
    <property type="entry name" value="D-ISOMER SPECIFIC 2-HYDROXYACID DEHYDROGENASE NAD-BINDING DOMAIN-CONTAINING PROTEIN"/>
    <property type="match status" value="1"/>
</dbReference>
<dbReference type="PROSITE" id="PS00671">
    <property type="entry name" value="D_2_HYDROXYACID_DH_3"/>
    <property type="match status" value="1"/>
</dbReference>
<keyword evidence="1" id="KW-0560">Oxidoreductase</keyword>
<evidence type="ECO:0000313" key="4">
    <source>
        <dbReference type="EMBL" id="NHF59857.1"/>
    </source>
</evidence>
<dbReference type="Pfam" id="PF02826">
    <property type="entry name" value="2-Hacid_dh_C"/>
    <property type="match status" value="1"/>
</dbReference>